<dbReference type="InParanoid" id="A0A6J1X2C9"/>
<evidence type="ECO:0000259" key="1">
    <source>
        <dbReference type="Pfam" id="PF00561"/>
    </source>
</evidence>
<dbReference type="Gene3D" id="3.40.50.1820">
    <property type="entry name" value="alpha/beta hydrolase"/>
    <property type="match status" value="1"/>
</dbReference>
<dbReference type="GeneID" id="113518925"/>
<protein>
    <submittedName>
        <fullName evidence="3">Valacyclovir hydrolase</fullName>
    </submittedName>
</protein>
<dbReference type="InterPro" id="IPR000073">
    <property type="entry name" value="AB_hydrolase_1"/>
</dbReference>
<dbReference type="GO" id="GO:0017171">
    <property type="term" value="F:serine hydrolase activity"/>
    <property type="evidence" value="ECO:0007669"/>
    <property type="project" value="TreeGrafter"/>
</dbReference>
<dbReference type="KEGG" id="gmw:113518925"/>
<dbReference type="FunCoup" id="A0A6J1X2C9">
    <property type="interactions" value="171"/>
</dbReference>
<dbReference type="InterPro" id="IPR029058">
    <property type="entry name" value="AB_hydrolase_fold"/>
</dbReference>
<evidence type="ECO:0000313" key="2">
    <source>
        <dbReference type="Proteomes" id="UP001652740"/>
    </source>
</evidence>
<dbReference type="AlphaFoldDB" id="A0A6J1X2C9"/>
<dbReference type="SUPFAM" id="SSF53474">
    <property type="entry name" value="alpha/beta-Hydrolases"/>
    <property type="match status" value="1"/>
</dbReference>
<keyword evidence="3" id="KW-0378">Hydrolase</keyword>
<dbReference type="PANTHER" id="PTHR46331:SF2">
    <property type="entry name" value="VALACYCLOVIR HYDROLASE"/>
    <property type="match status" value="1"/>
</dbReference>
<name>A0A6J1X2C9_GALME</name>
<dbReference type="Proteomes" id="UP001652740">
    <property type="component" value="Unplaced"/>
</dbReference>
<dbReference type="PANTHER" id="PTHR46331">
    <property type="entry name" value="VALACYCLOVIR HYDROLASE"/>
    <property type="match status" value="1"/>
</dbReference>
<proteinExistence type="predicted"/>
<evidence type="ECO:0000313" key="3">
    <source>
        <dbReference type="RefSeq" id="XP_026759759.2"/>
    </source>
</evidence>
<organism evidence="2 3">
    <name type="scientific">Galleria mellonella</name>
    <name type="common">Greater wax moth</name>
    <dbReference type="NCBI Taxonomy" id="7137"/>
    <lineage>
        <taxon>Eukaryota</taxon>
        <taxon>Metazoa</taxon>
        <taxon>Ecdysozoa</taxon>
        <taxon>Arthropoda</taxon>
        <taxon>Hexapoda</taxon>
        <taxon>Insecta</taxon>
        <taxon>Pterygota</taxon>
        <taxon>Neoptera</taxon>
        <taxon>Endopterygota</taxon>
        <taxon>Lepidoptera</taxon>
        <taxon>Glossata</taxon>
        <taxon>Ditrysia</taxon>
        <taxon>Pyraloidea</taxon>
        <taxon>Pyralidae</taxon>
        <taxon>Galleriinae</taxon>
        <taxon>Galleria</taxon>
    </lineage>
</organism>
<dbReference type="RefSeq" id="XP_026759759.2">
    <property type="nucleotide sequence ID" value="XM_026903958.3"/>
</dbReference>
<accession>A0A6J1X2C9</accession>
<sequence>MLIRGLKIFNSYLYKSHNICNSNYYRSTFFSTSAVLKLKEEKVKVGDYDINYLKVGNGPRNVLCVPGALGSIWTDYAPQVKGFDREKFTLVAWDPPGYGKSRPPDRDFPTDFYDKDADYAYEFMKAINLPKYSVLGWSDGGIVGMILAAKYPESVEKLVIWGSNSFILPNEIELYNNVKDISAWSKKMKEPMIELYGDRFASYWIEWVDGVIALFKAKDGNICSERLKDIKCPTLILYGEKDPMVDSVHASHLHTNIEGSRLHLYPDGKHNIHIKYAEDFNKRVQEFLLQQ</sequence>
<gene>
    <name evidence="3" type="primary">LOC113518925</name>
</gene>
<dbReference type="Pfam" id="PF00561">
    <property type="entry name" value="Abhydrolase_1"/>
    <property type="match status" value="1"/>
</dbReference>
<reference evidence="3" key="1">
    <citation type="submission" date="2025-08" db="UniProtKB">
        <authorList>
            <consortium name="RefSeq"/>
        </authorList>
    </citation>
    <scope>IDENTIFICATION</scope>
    <source>
        <tissue evidence="3">Whole larvae</tissue>
    </source>
</reference>
<feature type="domain" description="AB hydrolase-1" evidence="1">
    <location>
        <begin position="62"/>
        <end position="170"/>
    </location>
</feature>
<dbReference type="PRINTS" id="PR00111">
    <property type="entry name" value="ABHYDROLASE"/>
</dbReference>
<keyword evidence="2" id="KW-1185">Reference proteome</keyword>